<keyword evidence="7" id="KW-1185">Reference proteome</keyword>
<evidence type="ECO:0000256" key="2">
    <source>
        <dbReference type="ARBA" id="ARBA00022723"/>
    </source>
</evidence>
<evidence type="ECO:0000313" key="6">
    <source>
        <dbReference type="EMBL" id="KAF2115732.1"/>
    </source>
</evidence>
<comment type="subcellular location">
    <subcellularLocation>
        <location evidence="1">Nucleus</location>
    </subcellularLocation>
</comment>
<dbReference type="GO" id="GO:0003677">
    <property type="term" value="F:DNA binding"/>
    <property type="evidence" value="ECO:0007669"/>
    <property type="project" value="UniProtKB-KW"/>
</dbReference>
<dbReference type="PROSITE" id="PS00463">
    <property type="entry name" value="ZN2_CY6_FUNGAL_1"/>
    <property type="match status" value="1"/>
</dbReference>
<dbReference type="Pfam" id="PF00172">
    <property type="entry name" value="Zn_clus"/>
    <property type="match status" value="1"/>
</dbReference>
<dbReference type="PROSITE" id="PS50048">
    <property type="entry name" value="ZN2_CY6_FUNGAL_2"/>
    <property type="match status" value="1"/>
</dbReference>
<dbReference type="Gene3D" id="4.10.240.10">
    <property type="entry name" value="Zn(2)-C6 fungal-type DNA-binding domain"/>
    <property type="match status" value="1"/>
</dbReference>
<organism evidence="6 7">
    <name type="scientific">Lophiotrema nucula</name>
    <dbReference type="NCBI Taxonomy" id="690887"/>
    <lineage>
        <taxon>Eukaryota</taxon>
        <taxon>Fungi</taxon>
        <taxon>Dikarya</taxon>
        <taxon>Ascomycota</taxon>
        <taxon>Pezizomycotina</taxon>
        <taxon>Dothideomycetes</taxon>
        <taxon>Pleosporomycetidae</taxon>
        <taxon>Pleosporales</taxon>
        <taxon>Lophiotremataceae</taxon>
        <taxon>Lophiotrema</taxon>
    </lineage>
</organism>
<keyword evidence="3" id="KW-0238">DNA-binding</keyword>
<feature type="domain" description="Zn(2)-C6 fungal-type" evidence="5">
    <location>
        <begin position="9"/>
        <end position="39"/>
    </location>
</feature>
<feature type="non-terminal residue" evidence="6">
    <location>
        <position position="68"/>
    </location>
</feature>
<dbReference type="OrthoDB" id="5600212at2759"/>
<evidence type="ECO:0000259" key="5">
    <source>
        <dbReference type="PROSITE" id="PS50048"/>
    </source>
</evidence>
<dbReference type="InterPro" id="IPR050987">
    <property type="entry name" value="AtrR-like"/>
</dbReference>
<evidence type="ECO:0000256" key="3">
    <source>
        <dbReference type="ARBA" id="ARBA00023125"/>
    </source>
</evidence>
<dbReference type="InterPro" id="IPR036864">
    <property type="entry name" value="Zn2-C6_fun-type_DNA-bd_sf"/>
</dbReference>
<sequence>GKRTRIALACVRCRARKQKCDGTEDTCSRCRRLNLRCQYKAHPQPRSDQKRIYIASLEEHIAALESLL</sequence>
<protein>
    <submittedName>
        <fullName evidence="6">Nuclear protein</fullName>
    </submittedName>
</protein>
<dbReference type="GO" id="GO:0005634">
    <property type="term" value="C:nucleus"/>
    <property type="evidence" value="ECO:0007669"/>
    <property type="project" value="UniProtKB-SubCell"/>
</dbReference>
<dbReference type="GO" id="GO:0000981">
    <property type="term" value="F:DNA-binding transcription factor activity, RNA polymerase II-specific"/>
    <property type="evidence" value="ECO:0007669"/>
    <property type="project" value="InterPro"/>
</dbReference>
<dbReference type="InterPro" id="IPR001138">
    <property type="entry name" value="Zn2Cys6_DnaBD"/>
</dbReference>
<evidence type="ECO:0000256" key="1">
    <source>
        <dbReference type="ARBA" id="ARBA00004123"/>
    </source>
</evidence>
<keyword evidence="2" id="KW-0479">Metal-binding</keyword>
<dbReference type="GO" id="GO:0008270">
    <property type="term" value="F:zinc ion binding"/>
    <property type="evidence" value="ECO:0007669"/>
    <property type="project" value="InterPro"/>
</dbReference>
<evidence type="ECO:0000256" key="4">
    <source>
        <dbReference type="ARBA" id="ARBA00023242"/>
    </source>
</evidence>
<dbReference type="Proteomes" id="UP000799770">
    <property type="component" value="Unassembled WGS sequence"/>
</dbReference>
<reference evidence="6" key="1">
    <citation type="journal article" date="2020" name="Stud. Mycol.">
        <title>101 Dothideomycetes genomes: a test case for predicting lifestyles and emergence of pathogens.</title>
        <authorList>
            <person name="Haridas S."/>
            <person name="Albert R."/>
            <person name="Binder M."/>
            <person name="Bloem J."/>
            <person name="Labutti K."/>
            <person name="Salamov A."/>
            <person name="Andreopoulos B."/>
            <person name="Baker S."/>
            <person name="Barry K."/>
            <person name="Bills G."/>
            <person name="Bluhm B."/>
            <person name="Cannon C."/>
            <person name="Castanera R."/>
            <person name="Culley D."/>
            <person name="Daum C."/>
            <person name="Ezra D."/>
            <person name="Gonzalez J."/>
            <person name="Henrissat B."/>
            <person name="Kuo A."/>
            <person name="Liang C."/>
            <person name="Lipzen A."/>
            <person name="Lutzoni F."/>
            <person name="Magnuson J."/>
            <person name="Mondo S."/>
            <person name="Nolan M."/>
            <person name="Ohm R."/>
            <person name="Pangilinan J."/>
            <person name="Park H.-J."/>
            <person name="Ramirez L."/>
            <person name="Alfaro M."/>
            <person name="Sun H."/>
            <person name="Tritt A."/>
            <person name="Yoshinaga Y."/>
            <person name="Zwiers L.-H."/>
            <person name="Turgeon B."/>
            <person name="Goodwin S."/>
            <person name="Spatafora J."/>
            <person name="Crous P."/>
            <person name="Grigoriev I."/>
        </authorList>
    </citation>
    <scope>NUCLEOTIDE SEQUENCE</scope>
    <source>
        <strain evidence="6">CBS 627.86</strain>
    </source>
</reference>
<proteinExistence type="predicted"/>
<dbReference type="PANTHER" id="PTHR46910">
    <property type="entry name" value="TRANSCRIPTION FACTOR PDR1"/>
    <property type="match status" value="1"/>
</dbReference>
<dbReference type="AlphaFoldDB" id="A0A6A5Z8G9"/>
<evidence type="ECO:0000313" key="7">
    <source>
        <dbReference type="Proteomes" id="UP000799770"/>
    </source>
</evidence>
<dbReference type="EMBL" id="ML977322">
    <property type="protein sequence ID" value="KAF2115732.1"/>
    <property type="molecule type" value="Genomic_DNA"/>
</dbReference>
<feature type="non-terminal residue" evidence="6">
    <location>
        <position position="1"/>
    </location>
</feature>
<dbReference type="CDD" id="cd00067">
    <property type="entry name" value="GAL4"/>
    <property type="match status" value="1"/>
</dbReference>
<dbReference type="SMART" id="SM00066">
    <property type="entry name" value="GAL4"/>
    <property type="match status" value="1"/>
</dbReference>
<keyword evidence="4" id="KW-0539">Nucleus</keyword>
<accession>A0A6A5Z8G9</accession>
<name>A0A6A5Z8G9_9PLEO</name>
<gene>
    <name evidence="6" type="ORF">BDV96DRAFT_451647</name>
</gene>
<dbReference type="SUPFAM" id="SSF57701">
    <property type="entry name" value="Zn2/Cys6 DNA-binding domain"/>
    <property type="match status" value="1"/>
</dbReference>
<dbReference type="PANTHER" id="PTHR46910:SF3">
    <property type="entry name" value="HALOTOLERANCE PROTEIN 9-RELATED"/>
    <property type="match status" value="1"/>
</dbReference>